<protein>
    <recommendedName>
        <fullName evidence="6">DUF2269 domain-containing protein</fullName>
    </recommendedName>
</protein>
<dbReference type="Pfam" id="PF10027">
    <property type="entry name" value="DUF2269"/>
    <property type="match status" value="1"/>
</dbReference>
<evidence type="ECO:0000256" key="1">
    <source>
        <dbReference type="SAM" id="Phobius"/>
    </source>
</evidence>
<feature type="transmembrane region" description="Helical" evidence="1">
    <location>
        <begin position="75"/>
        <end position="99"/>
    </location>
</feature>
<dbReference type="Proteomes" id="UP001054892">
    <property type="component" value="Unassembled WGS sequence"/>
</dbReference>
<organism evidence="2 4">
    <name type="scientific">Pseudomonas tohonis</name>
    <dbReference type="NCBI Taxonomy" id="2725477"/>
    <lineage>
        <taxon>Bacteria</taxon>
        <taxon>Pseudomonadati</taxon>
        <taxon>Pseudomonadota</taxon>
        <taxon>Gammaproteobacteria</taxon>
        <taxon>Pseudomonadales</taxon>
        <taxon>Pseudomonadaceae</taxon>
        <taxon>Pseudomonas</taxon>
    </lineage>
</organism>
<keyword evidence="1" id="KW-0812">Transmembrane</keyword>
<gene>
    <name evidence="2" type="ORF">TUM18999_04750</name>
    <name evidence="3" type="ORF">TUM20286_35010</name>
</gene>
<dbReference type="RefSeq" id="WP_173175190.1">
    <property type="nucleotide sequence ID" value="NZ_AP023189.1"/>
</dbReference>
<dbReference type="Proteomes" id="UP000509383">
    <property type="component" value="Chromosome"/>
</dbReference>
<dbReference type="AlphaFoldDB" id="A0A6J4DZX3"/>
<keyword evidence="1" id="KW-0472">Membrane</keyword>
<evidence type="ECO:0000313" key="2">
    <source>
        <dbReference type="EMBL" id="BCG22284.1"/>
    </source>
</evidence>
<dbReference type="InterPro" id="IPR018729">
    <property type="entry name" value="DUF2269_transmembrane"/>
</dbReference>
<sequence length="147" mass="15685">MDDYLMLQILHGSLTFLLFVVAGGLLWGVLRAWHGGLGGWAPNLRQSVLFGVPALLALGVALPITGWWLLALAQIPFGLTWVLGSSILYLLAGIAWLAFTRRLLVLHAGDAPNAAPRSRFLGFSLGYGAVGFLLLLAILVLTLAKPA</sequence>
<keyword evidence="1" id="KW-1133">Transmembrane helix</keyword>
<evidence type="ECO:0008006" key="6">
    <source>
        <dbReference type="Google" id="ProtNLM"/>
    </source>
</evidence>
<keyword evidence="5" id="KW-1185">Reference proteome</keyword>
<dbReference type="EMBL" id="BQKM01000007">
    <property type="protein sequence ID" value="GJN53749.1"/>
    <property type="molecule type" value="Genomic_DNA"/>
</dbReference>
<dbReference type="EMBL" id="AP023189">
    <property type="protein sequence ID" value="BCG22284.1"/>
    <property type="molecule type" value="Genomic_DNA"/>
</dbReference>
<evidence type="ECO:0000313" key="3">
    <source>
        <dbReference type="EMBL" id="GJN53749.1"/>
    </source>
</evidence>
<evidence type="ECO:0000313" key="5">
    <source>
        <dbReference type="Proteomes" id="UP001054892"/>
    </source>
</evidence>
<feature type="transmembrane region" description="Helical" evidence="1">
    <location>
        <begin position="120"/>
        <end position="144"/>
    </location>
</feature>
<feature type="transmembrane region" description="Helical" evidence="1">
    <location>
        <begin position="48"/>
        <end position="69"/>
    </location>
</feature>
<name>A0A6J4DZX3_9PSED</name>
<proteinExistence type="predicted"/>
<evidence type="ECO:0000313" key="4">
    <source>
        <dbReference type="Proteomes" id="UP000509383"/>
    </source>
</evidence>
<dbReference type="KEGG" id="ptw:TUM18999_04750"/>
<reference evidence="2 4" key="1">
    <citation type="submission" date="2020-05" db="EMBL/GenBank/DDBJ databases">
        <title>Characterization of novel class B3 metallo-beta-lactamase from novel Pseudomonas species.</title>
        <authorList>
            <person name="Yamada K."/>
            <person name="Aoki K."/>
            <person name="Ishii Y."/>
        </authorList>
    </citation>
    <scope>NUCLEOTIDE SEQUENCE [LARGE SCALE GENOMIC DNA]</scope>
    <source>
        <strain evidence="2 4">TUM18999</strain>
        <strain evidence="3 5">TUM20286</strain>
    </source>
</reference>
<feature type="transmembrane region" description="Helical" evidence="1">
    <location>
        <begin position="6"/>
        <end position="27"/>
    </location>
</feature>
<accession>A0A6J4DZX3</accession>